<protein>
    <submittedName>
        <fullName evidence="4">Peptidase M20</fullName>
    </submittedName>
</protein>
<dbReference type="eggNOG" id="COG0624">
    <property type="taxonomic scope" value="Bacteria"/>
</dbReference>
<dbReference type="InterPro" id="IPR002933">
    <property type="entry name" value="Peptidase_M20"/>
</dbReference>
<name>D0LPT7_HALO1</name>
<evidence type="ECO:0000256" key="2">
    <source>
        <dbReference type="ARBA" id="ARBA00022723"/>
    </source>
</evidence>
<dbReference type="SUPFAM" id="SSF53187">
    <property type="entry name" value="Zn-dependent exopeptidases"/>
    <property type="match status" value="1"/>
</dbReference>
<dbReference type="HOGENOM" id="CLU_962304_0_0_7"/>
<evidence type="ECO:0000256" key="3">
    <source>
        <dbReference type="ARBA" id="ARBA00022801"/>
    </source>
</evidence>
<dbReference type="GO" id="GO:0006508">
    <property type="term" value="P:proteolysis"/>
    <property type="evidence" value="ECO:0007669"/>
    <property type="project" value="UniProtKB-KW"/>
</dbReference>
<evidence type="ECO:0000313" key="4">
    <source>
        <dbReference type="EMBL" id="ACY15450.1"/>
    </source>
</evidence>
<sequence length="273" mass="29404">MSQRWAHEPSWLARLARWVALHPVTGSAAARQVADELVEILSALGFSVEVCGGPGHAPLLVARRASGSDGPILGLYGHYDVEPARGRWRSDPRRLRVEGGRAYGRGVADNLGPLAARLSAAQDVRRWPDVLWVLEGEEETGSRQLSETLASLRAADVALWLDETGYFAAPGHQRILTRQRDHRLDALCATWRALAADHGADVSFESRALNRASAAAVGPVEQLFADVPYAALGPNDHASNVHGVDESLPLATLALTARQLAATFEHLADEGAR</sequence>
<dbReference type="Pfam" id="PF01546">
    <property type="entry name" value="Peptidase_M20"/>
    <property type="match status" value="1"/>
</dbReference>
<dbReference type="EMBL" id="CP001804">
    <property type="protein sequence ID" value="ACY15450.1"/>
    <property type="molecule type" value="Genomic_DNA"/>
</dbReference>
<reference evidence="4 5" key="1">
    <citation type="journal article" date="2010" name="Stand. Genomic Sci.">
        <title>Complete genome sequence of Haliangium ochraceum type strain (SMP-2).</title>
        <authorList>
            <consortium name="US DOE Joint Genome Institute (JGI-PGF)"/>
            <person name="Ivanova N."/>
            <person name="Daum C."/>
            <person name="Lang E."/>
            <person name="Abt B."/>
            <person name="Kopitz M."/>
            <person name="Saunders E."/>
            <person name="Lapidus A."/>
            <person name="Lucas S."/>
            <person name="Glavina Del Rio T."/>
            <person name="Nolan M."/>
            <person name="Tice H."/>
            <person name="Copeland A."/>
            <person name="Cheng J.F."/>
            <person name="Chen F."/>
            <person name="Bruce D."/>
            <person name="Goodwin L."/>
            <person name="Pitluck S."/>
            <person name="Mavromatis K."/>
            <person name="Pati A."/>
            <person name="Mikhailova N."/>
            <person name="Chen A."/>
            <person name="Palaniappan K."/>
            <person name="Land M."/>
            <person name="Hauser L."/>
            <person name="Chang Y.J."/>
            <person name="Jeffries C.D."/>
            <person name="Detter J.C."/>
            <person name="Brettin T."/>
            <person name="Rohde M."/>
            <person name="Goker M."/>
            <person name="Bristow J."/>
            <person name="Markowitz V."/>
            <person name="Eisen J.A."/>
            <person name="Hugenholtz P."/>
            <person name="Kyrpides N.C."/>
            <person name="Klenk H.P."/>
        </authorList>
    </citation>
    <scope>NUCLEOTIDE SEQUENCE [LARGE SCALE GENOMIC DNA]</scope>
    <source>
        <strain evidence="5">DSM 14365 / CIP 107738 / JCM 11303 / AJ 13395 / SMP-2</strain>
    </source>
</reference>
<dbReference type="KEGG" id="hoh:Hoch_2933"/>
<evidence type="ECO:0000313" key="5">
    <source>
        <dbReference type="Proteomes" id="UP000001880"/>
    </source>
</evidence>
<dbReference type="PANTHER" id="PTHR43270">
    <property type="entry name" value="BETA-ALA-HIS DIPEPTIDASE"/>
    <property type="match status" value="1"/>
</dbReference>
<dbReference type="STRING" id="502025.Hoch_2933"/>
<dbReference type="GO" id="GO:0046872">
    <property type="term" value="F:metal ion binding"/>
    <property type="evidence" value="ECO:0007669"/>
    <property type="project" value="UniProtKB-KW"/>
</dbReference>
<dbReference type="PANTHER" id="PTHR43270:SF8">
    <property type="entry name" value="DI- AND TRIPEPTIDASE DUG2-RELATED"/>
    <property type="match status" value="1"/>
</dbReference>
<evidence type="ECO:0000256" key="1">
    <source>
        <dbReference type="ARBA" id="ARBA00022670"/>
    </source>
</evidence>
<dbReference type="Proteomes" id="UP000001880">
    <property type="component" value="Chromosome"/>
</dbReference>
<accession>D0LPT7</accession>
<keyword evidence="1" id="KW-0645">Protease</keyword>
<dbReference type="Gene3D" id="3.40.630.10">
    <property type="entry name" value="Zn peptidases"/>
    <property type="match status" value="1"/>
</dbReference>
<organism evidence="4 5">
    <name type="scientific">Haliangium ochraceum (strain DSM 14365 / JCM 11303 / SMP-2)</name>
    <dbReference type="NCBI Taxonomy" id="502025"/>
    <lineage>
        <taxon>Bacteria</taxon>
        <taxon>Pseudomonadati</taxon>
        <taxon>Myxococcota</taxon>
        <taxon>Polyangia</taxon>
        <taxon>Haliangiales</taxon>
        <taxon>Kofleriaceae</taxon>
        <taxon>Haliangium</taxon>
    </lineage>
</organism>
<proteinExistence type="predicted"/>
<dbReference type="GO" id="GO:0008233">
    <property type="term" value="F:peptidase activity"/>
    <property type="evidence" value="ECO:0007669"/>
    <property type="project" value="UniProtKB-KW"/>
</dbReference>
<keyword evidence="5" id="KW-1185">Reference proteome</keyword>
<dbReference type="RefSeq" id="WP_012828052.1">
    <property type="nucleotide sequence ID" value="NC_013440.1"/>
</dbReference>
<keyword evidence="2" id="KW-0479">Metal-binding</keyword>
<gene>
    <name evidence="4" type="ordered locus">Hoch_2933</name>
</gene>
<keyword evidence="3" id="KW-0378">Hydrolase</keyword>
<dbReference type="InterPro" id="IPR051458">
    <property type="entry name" value="Cyt/Met_Dipeptidase"/>
</dbReference>
<dbReference type="AlphaFoldDB" id="D0LPT7"/>